<reference evidence="1 2" key="1">
    <citation type="journal article" date="2017" name="Syst. Appl. Microbiol.">
        <title>Soybeans inoculated with root zone soils of Canadian native legumes harbour diverse and novel Bradyrhizobium spp. that possess agricultural potential.</title>
        <authorList>
            <person name="Bromfield E.S.P."/>
            <person name="Cloutier S."/>
            <person name="Tambong J.T."/>
            <person name="Tran Thi T.V."/>
        </authorList>
    </citation>
    <scope>NUCLEOTIDE SEQUENCE [LARGE SCALE GENOMIC DNA]</scope>
    <source>
        <strain evidence="1 2">323S2</strain>
    </source>
</reference>
<accession>A0A9X9YML3</accession>
<dbReference type="Proteomes" id="UP000564836">
    <property type="component" value="Chromosome"/>
</dbReference>
<protein>
    <submittedName>
        <fullName evidence="1">Uncharacterized protein</fullName>
    </submittedName>
</protein>
<dbReference type="EMBL" id="CP088280">
    <property type="protein sequence ID" value="UGX92168.1"/>
    <property type="molecule type" value="Genomic_DNA"/>
</dbReference>
<dbReference type="RefSeq" id="WP_224516942.1">
    <property type="nucleotide sequence ID" value="NZ_CP088280.1"/>
</dbReference>
<organism evidence="1 2">
    <name type="scientific">Bradyrhizobium barranii subsp. barranii</name>
    <dbReference type="NCBI Taxonomy" id="2823807"/>
    <lineage>
        <taxon>Bacteria</taxon>
        <taxon>Pseudomonadati</taxon>
        <taxon>Pseudomonadota</taxon>
        <taxon>Alphaproteobacteria</taxon>
        <taxon>Hyphomicrobiales</taxon>
        <taxon>Nitrobacteraceae</taxon>
        <taxon>Bradyrhizobium</taxon>
        <taxon>Bradyrhizobium barranii</taxon>
    </lineage>
</organism>
<proteinExistence type="predicted"/>
<evidence type="ECO:0000313" key="2">
    <source>
        <dbReference type="Proteomes" id="UP000564836"/>
    </source>
</evidence>
<evidence type="ECO:0000313" key="1">
    <source>
        <dbReference type="EMBL" id="UGX92168.1"/>
    </source>
</evidence>
<name>A0A9X9YML3_9BRAD</name>
<gene>
    <name evidence="1" type="ORF">G6321_00041670</name>
</gene>
<reference evidence="1 2" key="2">
    <citation type="journal article" date="2022" name="Int. J. Syst. Evol. Microbiol.">
        <title>Strains of Bradyrhizobium barranii sp. nov. associated with legumes native to Canada are symbionts of soybeans and belong to different subspecies (subsp. barranii subsp. nov. and subsp. apii subsp. nov.) and symbiovars (sv. glycinearum and sv. septentrionale).</title>
        <authorList>
            <person name="Bromfield E.S.P."/>
            <person name="Cloutier S."/>
            <person name="Wasai-Hara S."/>
            <person name="Minamisawa K."/>
        </authorList>
    </citation>
    <scope>NUCLEOTIDE SEQUENCE [LARGE SCALE GENOMIC DNA]</scope>
    <source>
        <strain evidence="1 2">323S2</strain>
    </source>
</reference>
<sequence length="67" mass="7144">MTVLPLNFIQSKSAACACAVAAAIARTGNATWVASILAFIELSSRLAALSWRTILNTLEQHVKTVTK</sequence>
<dbReference type="AlphaFoldDB" id="A0A9X9YML3"/>